<keyword evidence="5" id="KW-1185">Reference proteome</keyword>
<feature type="compositionally biased region" description="Polar residues" evidence="1">
    <location>
        <begin position="27"/>
        <end position="36"/>
    </location>
</feature>
<dbReference type="InterPro" id="IPR008972">
    <property type="entry name" value="Cupredoxin"/>
</dbReference>
<dbReference type="SUPFAM" id="SSF49503">
    <property type="entry name" value="Cupredoxins"/>
    <property type="match status" value="1"/>
</dbReference>
<feature type="signal peptide" evidence="2">
    <location>
        <begin position="1"/>
        <end position="25"/>
    </location>
</feature>
<dbReference type="PANTHER" id="PTHR36507:SF1">
    <property type="entry name" value="BLL1555 PROTEIN"/>
    <property type="match status" value="1"/>
</dbReference>
<evidence type="ECO:0000259" key="3">
    <source>
        <dbReference type="Pfam" id="PF13473"/>
    </source>
</evidence>
<name>A0ABW4P274_9NOCA</name>
<evidence type="ECO:0000256" key="2">
    <source>
        <dbReference type="SAM" id="SignalP"/>
    </source>
</evidence>
<dbReference type="Proteomes" id="UP001597286">
    <property type="component" value="Unassembled WGS sequence"/>
</dbReference>
<evidence type="ECO:0000313" key="5">
    <source>
        <dbReference type="Proteomes" id="UP001597286"/>
    </source>
</evidence>
<accession>A0ABW4P274</accession>
<dbReference type="Gene3D" id="2.60.40.420">
    <property type="entry name" value="Cupredoxins - blue copper proteins"/>
    <property type="match status" value="1"/>
</dbReference>
<dbReference type="RefSeq" id="WP_378485027.1">
    <property type="nucleotide sequence ID" value="NZ_JBHUFB010000009.1"/>
</dbReference>
<feature type="region of interest" description="Disordered" evidence="1">
    <location>
        <begin position="27"/>
        <end position="60"/>
    </location>
</feature>
<dbReference type="InterPro" id="IPR052721">
    <property type="entry name" value="ET_Amicyanin"/>
</dbReference>
<evidence type="ECO:0000313" key="4">
    <source>
        <dbReference type="EMBL" id="MFD1812526.1"/>
    </source>
</evidence>
<keyword evidence="2" id="KW-0732">Signal</keyword>
<sequence length="145" mass="15241">MTEARKRRVGAGLAAAALTLTLVTACNSTDESQTPSEPEAPMTEHDLHANTDEDTPRTTASVDEATTITIRNFSFGLPDSVSPGATLTVVNEDSVEHSVTADGADLFDVDVDAGETVTVTVPDEPGTYSFHCTYHPEMTGVLTVG</sequence>
<dbReference type="InterPro" id="IPR028096">
    <property type="entry name" value="EfeO_Cupredoxin"/>
</dbReference>
<dbReference type="EMBL" id="JBHUFB010000009">
    <property type="protein sequence ID" value="MFD1812526.1"/>
    <property type="molecule type" value="Genomic_DNA"/>
</dbReference>
<protein>
    <submittedName>
        <fullName evidence="4">Cupredoxin domain-containing protein</fullName>
    </submittedName>
</protein>
<feature type="chain" id="PRO_5045379529" evidence="2">
    <location>
        <begin position="26"/>
        <end position="145"/>
    </location>
</feature>
<proteinExistence type="predicted"/>
<dbReference type="PANTHER" id="PTHR36507">
    <property type="entry name" value="BLL1555 PROTEIN"/>
    <property type="match status" value="1"/>
</dbReference>
<dbReference type="Pfam" id="PF13473">
    <property type="entry name" value="Cupredoxin_1"/>
    <property type="match status" value="1"/>
</dbReference>
<reference evidence="5" key="1">
    <citation type="journal article" date="2019" name="Int. J. Syst. Evol. Microbiol.">
        <title>The Global Catalogue of Microorganisms (GCM) 10K type strain sequencing project: providing services to taxonomists for standard genome sequencing and annotation.</title>
        <authorList>
            <consortium name="The Broad Institute Genomics Platform"/>
            <consortium name="The Broad Institute Genome Sequencing Center for Infectious Disease"/>
            <person name="Wu L."/>
            <person name="Ma J."/>
        </authorList>
    </citation>
    <scope>NUCLEOTIDE SEQUENCE [LARGE SCALE GENOMIC DNA]</scope>
    <source>
        <strain evidence="5">DT72</strain>
    </source>
</reference>
<evidence type="ECO:0000256" key="1">
    <source>
        <dbReference type="SAM" id="MobiDB-lite"/>
    </source>
</evidence>
<gene>
    <name evidence="4" type="ORF">ACFSJG_09900</name>
</gene>
<feature type="compositionally biased region" description="Basic and acidic residues" evidence="1">
    <location>
        <begin position="42"/>
        <end position="56"/>
    </location>
</feature>
<comment type="caution">
    <text evidence="4">The sequence shown here is derived from an EMBL/GenBank/DDBJ whole genome shotgun (WGS) entry which is preliminary data.</text>
</comment>
<organism evidence="4 5">
    <name type="scientific">Rhodococcus gannanensis</name>
    <dbReference type="NCBI Taxonomy" id="1960308"/>
    <lineage>
        <taxon>Bacteria</taxon>
        <taxon>Bacillati</taxon>
        <taxon>Actinomycetota</taxon>
        <taxon>Actinomycetes</taxon>
        <taxon>Mycobacteriales</taxon>
        <taxon>Nocardiaceae</taxon>
        <taxon>Rhodococcus</taxon>
    </lineage>
</organism>
<dbReference type="PROSITE" id="PS51257">
    <property type="entry name" value="PROKAR_LIPOPROTEIN"/>
    <property type="match status" value="1"/>
</dbReference>
<feature type="domain" description="EfeO-type cupredoxin-like" evidence="3">
    <location>
        <begin position="85"/>
        <end position="144"/>
    </location>
</feature>